<comment type="similarity">
    <text evidence="2 9">Belongs to the uroporphyrinogen-III synthase family.</text>
</comment>
<evidence type="ECO:0000256" key="9">
    <source>
        <dbReference type="RuleBase" id="RU366031"/>
    </source>
</evidence>
<comment type="pathway">
    <text evidence="1 9">Porphyrin-containing compound metabolism; protoporphyrin-IX biosynthesis; coproporphyrinogen-III from 5-aminolevulinate: step 3/4.</text>
</comment>
<protein>
    <recommendedName>
        <fullName evidence="7 9">Uroporphyrinogen-III synthase</fullName>
        <ecNumber evidence="3 9">4.2.1.75</ecNumber>
    </recommendedName>
</protein>
<gene>
    <name evidence="11" type="ORF">HDG69_002988</name>
</gene>
<dbReference type="EMBL" id="JABEZU010000004">
    <property type="protein sequence ID" value="NOV98393.1"/>
    <property type="molecule type" value="Genomic_DNA"/>
</dbReference>
<organism evidence="11 12">
    <name type="scientific">Isoptericola halotolerans</name>
    <dbReference type="NCBI Taxonomy" id="300560"/>
    <lineage>
        <taxon>Bacteria</taxon>
        <taxon>Bacillati</taxon>
        <taxon>Actinomycetota</taxon>
        <taxon>Actinomycetes</taxon>
        <taxon>Micrococcales</taxon>
        <taxon>Promicromonosporaceae</taxon>
        <taxon>Isoptericola</taxon>
    </lineage>
</organism>
<comment type="catalytic activity">
    <reaction evidence="8 9">
        <text>hydroxymethylbilane = uroporphyrinogen III + H2O</text>
        <dbReference type="Rhea" id="RHEA:18965"/>
        <dbReference type="ChEBI" id="CHEBI:15377"/>
        <dbReference type="ChEBI" id="CHEBI:57308"/>
        <dbReference type="ChEBI" id="CHEBI:57845"/>
        <dbReference type="EC" id="4.2.1.75"/>
    </reaction>
</comment>
<dbReference type="PANTHER" id="PTHR38042">
    <property type="entry name" value="UROPORPHYRINOGEN-III SYNTHASE, CHLOROPLASTIC"/>
    <property type="match status" value="1"/>
</dbReference>
<dbReference type="CDD" id="cd06578">
    <property type="entry name" value="HemD"/>
    <property type="match status" value="1"/>
</dbReference>
<evidence type="ECO:0000313" key="12">
    <source>
        <dbReference type="Proteomes" id="UP000757540"/>
    </source>
</evidence>
<evidence type="ECO:0000256" key="3">
    <source>
        <dbReference type="ARBA" id="ARBA00013109"/>
    </source>
</evidence>
<dbReference type="EC" id="4.2.1.75" evidence="3 9"/>
<evidence type="ECO:0000313" key="11">
    <source>
        <dbReference type="EMBL" id="NOV98393.1"/>
    </source>
</evidence>
<proteinExistence type="inferred from homology"/>
<dbReference type="Proteomes" id="UP000757540">
    <property type="component" value="Unassembled WGS sequence"/>
</dbReference>
<reference evidence="11 12" key="1">
    <citation type="submission" date="2020-05" db="EMBL/GenBank/DDBJ databases">
        <title>Genomic Encyclopedia of Type Strains, Phase III (KMG-III): the genomes of soil and plant-associated and newly described type strains.</title>
        <authorList>
            <person name="Whitman W."/>
        </authorList>
    </citation>
    <scope>NUCLEOTIDE SEQUENCE [LARGE SCALE GENOMIC DNA]</scope>
    <source>
        <strain evidence="11 12">KCTC 19046</strain>
    </source>
</reference>
<evidence type="ECO:0000256" key="4">
    <source>
        <dbReference type="ARBA" id="ARBA00023239"/>
    </source>
</evidence>
<evidence type="ECO:0000256" key="6">
    <source>
        <dbReference type="ARBA" id="ARBA00037589"/>
    </source>
</evidence>
<feature type="domain" description="Tetrapyrrole biosynthesis uroporphyrinogen III synthase" evidence="10">
    <location>
        <begin position="21"/>
        <end position="247"/>
    </location>
</feature>
<comment type="caution">
    <text evidence="11">The sequence shown here is derived from an EMBL/GenBank/DDBJ whole genome shotgun (WGS) entry which is preliminary data.</text>
</comment>
<evidence type="ECO:0000256" key="5">
    <source>
        <dbReference type="ARBA" id="ARBA00023244"/>
    </source>
</evidence>
<keyword evidence="4 9" id="KW-0456">Lyase</keyword>
<name>A0ABX2A6E1_9MICO</name>
<dbReference type="InterPro" id="IPR003754">
    <property type="entry name" value="4pyrrol_synth_uPrphyn_synth"/>
</dbReference>
<dbReference type="RefSeq" id="WP_171784632.1">
    <property type="nucleotide sequence ID" value="NZ_BAAAML010000003.1"/>
</dbReference>
<dbReference type="PANTHER" id="PTHR38042:SF1">
    <property type="entry name" value="UROPORPHYRINOGEN-III SYNTHASE, CHLOROPLASTIC"/>
    <property type="match status" value="1"/>
</dbReference>
<evidence type="ECO:0000256" key="8">
    <source>
        <dbReference type="ARBA" id="ARBA00048617"/>
    </source>
</evidence>
<comment type="function">
    <text evidence="6 9">Catalyzes cyclization of the linear tetrapyrrole, hydroxymethylbilane, to the macrocyclic uroporphyrinogen III.</text>
</comment>
<evidence type="ECO:0000259" key="10">
    <source>
        <dbReference type="Pfam" id="PF02602"/>
    </source>
</evidence>
<dbReference type="Pfam" id="PF02602">
    <property type="entry name" value="HEM4"/>
    <property type="match status" value="1"/>
</dbReference>
<dbReference type="InterPro" id="IPR039793">
    <property type="entry name" value="UROS/Hem4"/>
</dbReference>
<accession>A0ABX2A6E1</accession>
<sequence>MTDLTGSTVLLPRSPARAAGLAERLRAAGVAVTVAPVIERAPAEDAGALAAAVAGLDAGRYAWAVITSVNAVDALVGAGRPTTLADAPVRWAAVGPATVRALHSIGIEPALVPDDATADGIVAAFPPAPSRQDVAEASAPSTDTTTVLLPLGDLARPTLRDGLTALGWTPDVVTAYRTVRSELPADVVHARYDVIVVTSGSVAREIAAQYGATSPVVAIGRPSADAAREAGLSVAAVADRPTDAALAATVTTVLKERP</sequence>
<evidence type="ECO:0000256" key="7">
    <source>
        <dbReference type="ARBA" id="ARBA00040167"/>
    </source>
</evidence>
<dbReference type="InterPro" id="IPR036108">
    <property type="entry name" value="4pyrrol_syn_uPrphyn_synt_sf"/>
</dbReference>
<evidence type="ECO:0000256" key="1">
    <source>
        <dbReference type="ARBA" id="ARBA00004772"/>
    </source>
</evidence>
<keyword evidence="12" id="KW-1185">Reference proteome</keyword>
<dbReference type="Gene3D" id="3.40.50.10090">
    <property type="match status" value="2"/>
</dbReference>
<keyword evidence="5 9" id="KW-0627">Porphyrin biosynthesis</keyword>
<dbReference type="SUPFAM" id="SSF69618">
    <property type="entry name" value="HemD-like"/>
    <property type="match status" value="1"/>
</dbReference>
<evidence type="ECO:0000256" key="2">
    <source>
        <dbReference type="ARBA" id="ARBA00008133"/>
    </source>
</evidence>